<feature type="transmembrane region" description="Helical" evidence="8">
    <location>
        <begin position="93"/>
        <end position="114"/>
    </location>
</feature>
<comment type="subcellular location">
    <subcellularLocation>
        <location evidence="1">Cell membrane</location>
        <topology evidence="1">Multi-pass membrane protein</topology>
    </subcellularLocation>
</comment>
<dbReference type="InterPro" id="IPR051084">
    <property type="entry name" value="H+-coupled_symporters"/>
</dbReference>
<feature type="transmembrane region" description="Helical" evidence="8">
    <location>
        <begin position="338"/>
        <end position="361"/>
    </location>
</feature>
<feature type="transmembrane region" description="Helical" evidence="8">
    <location>
        <begin position="400"/>
        <end position="421"/>
    </location>
</feature>
<proteinExistence type="predicted"/>
<dbReference type="PROSITE" id="PS50850">
    <property type="entry name" value="MFS"/>
    <property type="match status" value="1"/>
</dbReference>
<feature type="transmembrane region" description="Helical" evidence="8">
    <location>
        <begin position="373"/>
        <end position="394"/>
    </location>
</feature>
<keyword evidence="7 8" id="KW-0472">Membrane</keyword>
<feature type="transmembrane region" description="Helical" evidence="8">
    <location>
        <begin position="21"/>
        <end position="41"/>
    </location>
</feature>
<feature type="transmembrane region" description="Helical" evidence="8">
    <location>
        <begin position="155"/>
        <end position="173"/>
    </location>
</feature>
<dbReference type="Gene3D" id="1.20.1250.20">
    <property type="entry name" value="MFS general substrate transporter like domains"/>
    <property type="match status" value="2"/>
</dbReference>
<feature type="transmembrane region" description="Helical" evidence="8">
    <location>
        <begin position="314"/>
        <end position="332"/>
    </location>
</feature>
<dbReference type="HOGENOM" id="CLU_001265_39_0_6"/>
<evidence type="ECO:0000256" key="1">
    <source>
        <dbReference type="ARBA" id="ARBA00004651"/>
    </source>
</evidence>
<keyword evidence="2" id="KW-0813">Transport</keyword>
<dbReference type="RefSeq" id="WP_014403191.1">
    <property type="nucleotide sequence ID" value="NC_017033.1"/>
</dbReference>
<feature type="domain" description="Major facilitator superfamily (MFS) profile" evidence="9">
    <location>
        <begin position="20"/>
        <end position="425"/>
    </location>
</feature>
<evidence type="ECO:0000256" key="5">
    <source>
        <dbReference type="ARBA" id="ARBA00022847"/>
    </source>
</evidence>
<dbReference type="GO" id="GO:0015293">
    <property type="term" value="F:symporter activity"/>
    <property type="evidence" value="ECO:0007669"/>
    <property type="project" value="UniProtKB-KW"/>
</dbReference>
<feature type="transmembrane region" description="Helical" evidence="8">
    <location>
        <begin position="247"/>
        <end position="269"/>
    </location>
</feature>
<dbReference type="Pfam" id="PF07690">
    <property type="entry name" value="MFS_1"/>
    <property type="match status" value="1"/>
</dbReference>
<feature type="transmembrane region" description="Helical" evidence="8">
    <location>
        <begin position="193"/>
        <end position="212"/>
    </location>
</feature>
<dbReference type="AlphaFoldDB" id="H8KZE4"/>
<dbReference type="SUPFAM" id="SSF103473">
    <property type="entry name" value="MFS general substrate transporter"/>
    <property type="match status" value="1"/>
</dbReference>
<evidence type="ECO:0000256" key="2">
    <source>
        <dbReference type="ARBA" id="ARBA00022448"/>
    </source>
</evidence>
<gene>
    <name evidence="10" type="ordered locus">Fraau_1781</name>
</gene>
<dbReference type="STRING" id="767434.Fraau_1781"/>
<feature type="transmembrane region" description="Helical" evidence="8">
    <location>
        <begin position="61"/>
        <end position="81"/>
    </location>
</feature>
<feature type="transmembrane region" description="Helical" evidence="8">
    <location>
        <begin position="126"/>
        <end position="148"/>
    </location>
</feature>
<dbReference type="PANTHER" id="PTHR43528">
    <property type="entry name" value="ALPHA-KETOGLUTARATE PERMEASE"/>
    <property type="match status" value="1"/>
</dbReference>
<organism evidence="10 11">
    <name type="scientific">Frateuria aurantia (strain ATCC 33424 / DSM 6220 / KCTC 2777 / LMG 1558 / NBRC 3245 / NCIMB 13370)</name>
    <name type="common">Acetobacter aurantius</name>
    <dbReference type="NCBI Taxonomy" id="767434"/>
    <lineage>
        <taxon>Bacteria</taxon>
        <taxon>Pseudomonadati</taxon>
        <taxon>Pseudomonadota</taxon>
        <taxon>Gammaproteobacteria</taxon>
        <taxon>Lysobacterales</taxon>
        <taxon>Rhodanobacteraceae</taxon>
        <taxon>Frateuria</taxon>
    </lineage>
</organism>
<dbReference type="InterPro" id="IPR020846">
    <property type="entry name" value="MFS_dom"/>
</dbReference>
<dbReference type="InterPro" id="IPR036259">
    <property type="entry name" value="MFS_trans_sf"/>
</dbReference>
<keyword evidence="5" id="KW-0769">Symport</keyword>
<evidence type="ECO:0000256" key="6">
    <source>
        <dbReference type="ARBA" id="ARBA00022989"/>
    </source>
</evidence>
<accession>H8KZE4</accession>
<keyword evidence="11" id="KW-1185">Reference proteome</keyword>
<evidence type="ECO:0000256" key="8">
    <source>
        <dbReference type="SAM" id="Phobius"/>
    </source>
</evidence>
<dbReference type="PANTHER" id="PTHR43528:SF7">
    <property type="entry name" value="MFS TRANSPORTER"/>
    <property type="match status" value="1"/>
</dbReference>
<evidence type="ECO:0000256" key="3">
    <source>
        <dbReference type="ARBA" id="ARBA00022475"/>
    </source>
</evidence>
<dbReference type="InterPro" id="IPR011701">
    <property type="entry name" value="MFS"/>
</dbReference>
<dbReference type="eggNOG" id="COG0477">
    <property type="taxonomic scope" value="Bacteria"/>
</dbReference>
<evidence type="ECO:0000256" key="4">
    <source>
        <dbReference type="ARBA" id="ARBA00022692"/>
    </source>
</evidence>
<evidence type="ECO:0000256" key="7">
    <source>
        <dbReference type="ARBA" id="ARBA00023136"/>
    </source>
</evidence>
<dbReference type="EMBL" id="CP003350">
    <property type="protein sequence ID" value="AFC86186.1"/>
    <property type="molecule type" value="Genomic_DNA"/>
</dbReference>
<dbReference type="Proteomes" id="UP000005234">
    <property type="component" value="Chromosome"/>
</dbReference>
<dbReference type="KEGG" id="fau:Fraau_1781"/>
<name>H8KZE4_FRAAD</name>
<evidence type="ECO:0000313" key="10">
    <source>
        <dbReference type="EMBL" id="AFC86186.1"/>
    </source>
</evidence>
<keyword evidence="6 8" id="KW-1133">Transmembrane helix</keyword>
<evidence type="ECO:0000259" key="9">
    <source>
        <dbReference type="PROSITE" id="PS50850"/>
    </source>
</evidence>
<keyword evidence="4 8" id="KW-0812">Transmembrane</keyword>
<feature type="transmembrane region" description="Helical" evidence="8">
    <location>
        <begin position="289"/>
        <end position="307"/>
    </location>
</feature>
<reference evidence="10" key="1">
    <citation type="submission" date="2012-02" db="EMBL/GenBank/DDBJ databases">
        <title>The complete genome of Frateuria aurantia DSM 6220.</title>
        <authorList>
            <consortium name="US DOE Joint Genome Institute (JGI-PGF)"/>
            <person name="Lucas S."/>
            <person name="Copeland A."/>
            <person name="Lapidus A."/>
            <person name="Glavina del Rio T."/>
            <person name="Dalin E."/>
            <person name="Tice H."/>
            <person name="Bruce D."/>
            <person name="Goodwin L."/>
            <person name="Pitluck S."/>
            <person name="Peters L."/>
            <person name="Ovchinnikova G."/>
            <person name="Teshima H."/>
            <person name="Kyrpides N."/>
            <person name="Mavromatis K."/>
            <person name="Ivanova N."/>
            <person name="Brettin T."/>
            <person name="Detter J.C."/>
            <person name="Han C."/>
            <person name="Larimer F."/>
            <person name="Land M."/>
            <person name="Hauser L."/>
            <person name="Markowitz V."/>
            <person name="Cheng J.-F."/>
            <person name="Hugenholtz P."/>
            <person name="Woyke T."/>
            <person name="Wu D."/>
            <person name="Brambilla E."/>
            <person name="Klenk H.-P."/>
            <person name="Eisen J.A."/>
        </authorList>
    </citation>
    <scope>NUCLEOTIDE SEQUENCE</scope>
    <source>
        <strain evidence="10">DSM 6220</strain>
    </source>
</reference>
<keyword evidence="3" id="KW-1003">Cell membrane</keyword>
<sequence>MDEMERLPGKFGLDQRQLRTLGLTSLGGILEYYEFTLFIFLTPVIMKVFFPEGISLWLQQVQTLGIFAAGYIARPLGATLLATLGDRHGRRKAMLTSMTGMALATLAIGLLPGWHRIGAWAPLSLLLLRIVQGSAVGGELPAAIVLVAEHVPARRLGLAFGILGASFGMGFVLSSGLVDLLSLGLDQHQWQLFGWRLPFLLGGGMGLMMLWLRRHLDESPVFAASKETGKDGLLKRLARLWKEQRPALLRCLAASIAPAILIPAVQLYPATYFVVVAHYPLQQVAHAQAMMQVGTLCGALLGGWCVDRLGWRRMIPSVAICLLLALVHVYVFSRGEHLATSFFVLGAGVSYVVMVYQPLVYSFPPALRISGIAVVYNLSAAVFGGTTPMLLAVWTRHGPTALVVLPALACLISVVTTPWLWKYRRHDLLS</sequence>
<evidence type="ECO:0000313" key="11">
    <source>
        <dbReference type="Proteomes" id="UP000005234"/>
    </source>
</evidence>
<protein>
    <submittedName>
        <fullName evidence="10">Arabinose efflux permease family protein</fullName>
    </submittedName>
</protein>
<dbReference type="GO" id="GO:0005886">
    <property type="term" value="C:plasma membrane"/>
    <property type="evidence" value="ECO:0007669"/>
    <property type="project" value="UniProtKB-SubCell"/>
</dbReference>